<evidence type="ECO:0000313" key="1">
    <source>
        <dbReference type="EMBL" id="SFV79021.1"/>
    </source>
</evidence>
<dbReference type="AlphaFoldDB" id="A0A1W1DD08"/>
<dbReference type="EMBL" id="FPHS01000090">
    <property type="protein sequence ID" value="SFV79021.1"/>
    <property type="molecule type" value="Genomic_DNA"/>
</dbReference>
<sequence length="67" mass="7497">MKKIAMLFGFLLSVNAFANIPELGANATEAQKQVIRDGAQDFCDGKEDDEKEECVMDFFANHNLEEV</sequence>
<reference evidence="1" key="1">
    <citation type="submission" date="2016-10" db="EMBL/GenBank/DDBJ databases">
        <authorList>
            <person name="de Groot N.N."/>
        </authorList>
    </citation>
    <scope>NUCLEOTIDE SEQUENCE</scope>
</reference>
<evidence type="ECO:0000313" key="2">
    <source>
        <dbReference type="EMBL" id="SFV79274.1"/>
    </source>
</evidence>
<gene>
    <name evidence="2" type="ORF">MNB_SUP05-11-575</name>
    <name evidence="1" type="ORF">MNB_SUP05-11-616</name>
</gene>
<accession>A0A1W1DD08</accession>
<dbReference type="EMBL" id="FPHS01000156">
    <property type="protein sequence ID" value="SFV79274.1"/>
    <property type="molecule type" value="Genomic_DNA"/>
</dbReference>
<proteinExistence type="predicted"/>
<name>A0A1W1DD08_9ZZZZ</name>
<protein>
    <submittedName>
        <fullName evidence="1">Uncharacterized protein</fullName>
    </submittedName>
</protein>
<organism evidence="1">
    <name type="scientific">hydrothermal vent metagenome</name>
    <dbReference type="NCBI Taxonomy" id="652676"/>
    <lineage>
        <taxon>unclassified sequences</taxon>
        <taxon>metagenomes</taxon>
        <taxon>ecological metagenomes</taxon>
    </lineage>
</organism>